<gene>
    <name evidence="2" type="ORF">JTE90_019710</name>
</gene>
<dbReference type="Proteomes" id="UP000827092">
    <property type="component" value="Unassembled WGS sequence"/>
</dbReference>
<accession>A0AAV6TFD7</accession>
<reference evidence="2 3" key="1">
    <citation type="journal article" date="2022" name="Nat. Ecol. Evol.">
        <title>A masculinizing supergene underlies an exaggerated male reproductive morph in a spider.</title>
        <authorList>
            <person name="Hendrickx F."/>
            <person name="De Corte Z."/>
            <person name="Sonet G."/>
            <person name="Van Belleghem S.M."/>
            <person name="Kostlbacher S."/>
            <person name="Vangestel C."/>
        </authorList>
    </citation>
    <scope>NUCLEOTIDE SEQUENCE [LARGE SCALE GENOMIC DNA]</scope>
    <source>
        <strain evidence="2">W744_W776</strain>
    </source>
</reference>
<feature type="region of interest" description="Disordered" evidence="1">
    <location>
        <begin position="14"/>
        <end position="71"/>
    </location>
</feature>
<proteinExistence type="predicted"/>
<protein>
    <submittedName>
        <fullName evidence="2">Uncharacterized protein</fullName>
    </submittedName>
</protein>
<evidence type="ECO:0000313" key="3">
    <source>
        <dbReference type="Proteomes" id="UP000827092"/>
    </source>
</evidence>
<evidence type="ECO:0000256" key="1">
    <source>
        <dbReference type="SAM" id="MobiDB-lite"/>
    </source>
</evidence>
<keyword evidence="3" id="KW-1185">Reference proteome</keyword>
<feature type="non-terminal residue" evidence="2">
    <location>
        <position position="1"/>
    </location>
</feature>
<evidence type="ECO:0000313" key="2">
    <source>
        <dbReference type="EMBL" id="KAG8170513.1"/>
    </source>
</evidence>
<name>A0AAV6TFD7_9ARAC</name>
<sequence length="71" mass="7305">VRWLACVVDPESYAGGSLATARVTHAGGETPDQEEHPGPSGENTGYIPSSPSLPSSPPSDEHSMKCPGMPS</sequence>
<organism evidence="2 3">
    <name type="scientific">Oedothorax gibbosus</name>
    <dbReference type="NCBI Taxonomy" id="931172"/>
    <lineage>
        <taxon>Eukaryota</taxon>
        <taxon>Metazoa</taxon>
        <taxon>Ecdysozoa</taxon>
        <taxon>Arthropoda</taxon>
        <taxon>Chelicerata</taxon>
        <taxon>Arachnida</taxon>
        <taxon>Araneae</taxon>
        <taxon>Araneomorphae</taxon>
        <taxon>Entelegynae</taxon>
        <taxon>Araneoidea</taxon>
        <taxon>Linyphiidae</taxon>
        <taxon>Erigoninae</taxon>
        <taxon>Oedothorax</taxon>
    </lineage>
</organism>
<dbReference type="AlphaFoldDB" id="A0AAV6TFD7"/>
<comment type="caution">
    <text evidence="2">The sequence shown here is derived from an EMBL/GenBank/DDBJ whole genome shotgun (WGS) entry which is preliminary data.</text>
</comment>
<dbReference type="EMBL" id="JAFNEN010005313">
    <property type="protein sequence ID" value="KAG8170513.1"/>
    <property type="molecule type" value="Genomic_DNA"/>
</dbReference>